<accession>A0AAE1KMG8</accession>
<reference evidence="1" key="1">
    <citation type="submission" date="2023-10" db="EMBL/GenBank/DDBJ databases">
        <title>Genome assemblies of two species of porcelain crab, Petrolisthes cinctipes and Petrolisthes manimaculis (Anomura: Porcellanidae).</title>
        <authorList>
            <person name="Angst P."/>
        </authorList>
    </citation>
    <scope>NUCLEOTIDE SEQUENCE</scope>
    <source>
        <strain evidence="1">PB745_01</strain>
        <tissue evidence="1">Gill</tissue>
    </source>
</reference>
<dbReference type="AlphaFoldDB" id="A0AAE1KMG8"/>
<organism evidence="1 2">
    <name type="scientific">Petrolisthes cinctipes</name>
    <name type="common">Flat porcelain crab</name>
    <dbReference type="NCBI Taxonomy" id="88211"/>
    <lineage>
        <taxon>Eukaryota</taxon>
        <taxon>Metazoa</taxon>
        <taxon>Ecdysozoa</taxon>
        <taxon>Arthropoda</taxon>
        <taxon>Crustacea</taxon>
        <taxon>Multicrustacea</taxon>
        <taxon>Malacostraca</taxon>
        <taxon>Eumalacostraca</taxon>
        <taxon>Eucarida</taxon>
        <taxon>Decapoda</taxon>
        <taxon>Pleocyemata</taxon>
        <taxon>Anomura</taxon>
        <taxon>Galatheoidea</taxon>
        <taxon>Porcellanidae</taxon>
        <taxon>Petrolisthes</taxon>
    </lineage>
</organism>
<name>A0AAE1KMG8_PETCI</name>
<evidence type="ECO:0000313" key="1">
    <source>
        <dbReference type="EMBL" id="KAK3876803.1"/>
    </source>
</evidence>
<dbReference type="EMBL" id="JAWQEG010001773">
    <property type="protein sequence ID" value="KAK3876803.1"/>
    <property type="molecule type" value="Genomic_DNA"/>
</dbReference>
<evidence type="ECO:0000313" key="2">
    <source>
        <dbReference type="Proteomes" id="UP001286313"/>
    </source>
</evidence>
<dbReference type="Proteomes" id="UP001286313">
    <property type="component" value="Unassembled WGS sequence"/>
</dbReference>
<proteinExistence type="predicted"/>
<protein>
    <submittedName>
        <fullName evidence="1">Uncharacterized protein</fullName>
    </submittedName>
</protein>
<comment type="caution">
    <text evidence="1">The sequence shown here is derived from an EMBL/GenBank/DDBJ whole genome shotgun (WGS) entry which is preliminary data.</text>
</comment>
<keyword evidence="2" id="KW-1185">Reference proteome</keyword>
<gene>
    <name evidence="1" type="ORF">Pcinc_018446</name>
</gene>
<sequence>MLSAAVLVGNAPLPNTLEEEGVLVVGGGGGRQVGSVIVPRPDLCPAPLTWEVLMGVGGDEEIDPDRLKEPARVLPRYTYGCYSTYKSSSKSSSQAAPVRMVLNKNSGNKSYSPLYITYKASNYSHGDVTFA</sequence>